<dbReference type="Pfam" id="PF09990">
    <property type="entry name" value="DUF2231"/>
    <property type="match status" value="1"/>
</dbReference>
<keyword evidence="3" id="KW-1185">Reference proteome</keyword>
<keyword evidence="1" id="KW-1133">Transmembrane helix</keyword>
<dbReference type="OrthoDB" id="2580011at2759"/>
<reference evidence="4" key="1">
    <citation type="submission" date="2020-01" db="EMBL/GenBank/DDBJ databases">
        <authorList>
            <consortium name="DOE Joint Genome Institute"/>
            <person name="Haridas S."/>
            <person name="Albert R."/>
            <person name="Binder M."/>
            <person name="Bloem J."/>
            <person name="Labutti K."/>
            <person name="Salamov A."/>
            <person name="Andreopoulos B."/>
            <person name="Baker S.E."/>
            <person name="Barry K."/>
            <person name="Bills G."/>
            <person name="Bluhm B.H."/>
            <person name="Cannon C."/>
            <person name="Castanera R."/>
            <person name="Culley D.E."/>
            <person name="Daum C."/>
            <person name="Ezra D."/>
            <person name="Gonzalez J.B."/>
            <person name="Henrissat B."/>
            <person name="Kuo A."/>
            <person name="Liang C."/>
            <person name="Lipzen A."/>
            <person name="Lutzoni F."/>
            <person name="Magnuson J."/>
            <person name="Mondo S."/>
            <person name="Nolan M."/>
            <person name="Ohm R."/>
            <person name="Pangilinan J."/>
            <person name="Park H.-J."/>
            <person name="Ramirez L."/>
            <person name="Alfaro M."/>
            <person name="Sun H."/>
            <person name="Tritt A."/>
            <person name="Yoshinaga Y."/>
            <person name="Zwiers L.-H."/>
            <person name="Turgeon B.G."/>
            <person name="Goodwin S.B."/>
            <person name="Spatafora J.W."/>
            <person name="Crous P.W."/>
            <person name="Grigoriev I.V."/>
        </authorList>
    </citation>
    <scope>NUCLEOTIDE SEQUENCE</scope>
    <source>
        <strain evidence="4">CBS 342.82</strain>
    </source>
</reference>
<feature type="transmembrane region" description="Helical" evidence="1">
    <location>
        <begin position="50"/>
        <end position="75"/>
    </location>
</feature>
<dbReference type="AlphaFoldDB" id="A0A6J3LVE9"/>
<feature type="transmembrane region" description="Helical" evidence="1">
    <location>
        <begin position="96"/>
        <end position="116"/>
    </location>
</feature>
<evidence type="ECO:0000313" key="3">
    <source>
        <dbReference type="Proteomes" id="UP000504637"/>
    </source>
</evidence>
<feature type="domain" description="DUF2231" evidence="2">
    <location>
        <begin position="3"/>
        <end position="172"/>
    </location>
</feature>
<accession>A0A6J3LVE9</accession>
<proteinExistence type="predicted"/>
<dbReference type="RefSeq" id="XP_033455633.1">
    <property type="nucleotide sequence ID" value="XM_033603505.1"/>
</dbReference>
<evidence type="ECO:0000256" key="1">
    <source>
        <dbReference type="SAM" id="Phobius"/>
    </source>
</evidence>
<keyword evidence="1" id="KW-0472">Membrane</keyword>
<dbReference type="GeneID" id="54361305"/>
<protein>
    <recommendedName>
        <fullName evidence="2">DUF2231 domain-containing protein</fullName>
    </recommendedName>
</protein>
<dbReference type="InterPro" id="IPR019251">
    <property type="entry name" value="DUF2231_TM"/>
</dbReference>
<feature type="transmembrane region" description="Helical" evidence="1">
    <location>
        <begin position="12"/>
        <end position="30"/>
    </location>
</feature>
<gene>
    <name evidence="4" type="ORF">K489DRAFT_374215</name>
</gene>
<evidence type="ECO:0000313" key="4">
    <source>
        <dbReference type="RefSeq" id="XP_033455633.1"/>
    </source>
</evidence>
<name>A0A6J3LVE9_9PEZI</name>
<evidence type="ECO:0000259" key="2">
    <source>
        <dbReference type="Pfam" id="PF09990"/>
    </source>
</evidence>
<sequence>MSKPLHPATVHFPIAFLFLGFGLDIIYQAGDRIPANVSQHLPNAADLTRASYYLILLGLISAVPAVITGLQQNILMIVKQGMYETDGKTIKTKVKAAISHAVVIDISLALTAYAWYARRTQLLAGVIPTKLNIALPYAPEAWVVGAEVAALAIMSFGANIGGSLTYNYGVGFSSLSAAVNKKKQ</sequence>
<reference evidence="4" key="2">
    <citation type="submission" date="2020-04" db="EMBL/GenBank/DDBJ databases">
        <authorList>
            <consortium name="NCBI Genome Project"/>
        </authorList>
    </citation>
    <scope>NUCLEOTIDE SEQUENCE</scope>
    <source>
        <strain evidence="4">CBS 342.82</strain>
    </source>
</reference>
<keyword evidence="1" id="KW-0812">Transmembrane</keyword>
<organism evidence="4">
    <name type="scientific">Dissoconium aciculare CBS 342.82</name>
    <dbReference type="NCBI Taxonomy" id="1314786"/>
    <lineage>
        <taxon>Eukaryota</taxon>
        <taxon>Fungi</taxon>
        <taxon>Dikarya</taxon>
        <taxon>Ascomycota</taxon>
        <taxon>Pezizomycotina</taxon>
        <taxon>Dothideomycetes</taxon>
        <taxon>Dothideomycetidae</taxon>
        <taxon>Mycosphaerellales</taxon>
        <taxon>Dissoconiaceae</taxon>
        <taxon>Dissoconium</taxon>
    </lineage>
</organism>
<dbReference type="Proteomes" id="UP000504637">
    <property type="component" value="Unplaced"/>
</dbReference>
<reference evidence="4" key="3">
    <citation type="submission" date="2025-08" db="UniProtKB">
        <authorList>
            <consortium name="RefSeq"/>
        </authorList>
    </citation>
    <scope>IDENTIFICATION</scope>
    <source>
        <strain evidence="4">CBS 342.82</strain>
    </source>
</reference>